<dbReference type="EMBL" id="JAVDVI010000002">
    <property type="protein sequence ID" value="MDR6966589.1"/>
    <property type="molecule type" value="Genomic_DNA"/>
</dbReference>
<accession>A0ABU1TKT6</accession>
<evidence type="ECO:0000313" key="1">
    <source>
        <dbReference type="EMBL" id="MDR6966589.1"/>
    </source>
</evidence>
<organism evidence="1 2">
    <name type="scientific">Flavobacterium arsenatis</name>
    <dbReference type="NCBI Taxonomy" id="1484332"/>
    <lineage>
        <taxon>Bacteria</taxon>
        <taxon>Pseudomonadati</taxon>
        <taxon>Bacteroidota</taxon>
        <taxon>Flavobacteriia</taxon>
        <taxon>Flavobacteriales</taxon>
        <taxon>Flavobacteriaceae</taxon>
        <taxon>Flavobacterium</taxon>
    </lineage>
</organism>
<keyword evidence="2" id="KW-1185">Reference proteome</keyword>
<evidence type="ECO:0000313" key="2">
    <source>
        <dbReference type="Proteomes" id="UP001255185"/>
    </source>
</evidence>
<protein>
    <submittedName>
        <fullName evidence="1">Uncharacterized protein</fullName>
    </submittedName>
</protein>
<proteinExistence type="predicted"/>
<sequence>MFTLTLTALVMGLSSFKSTNQEPVVQTLYKQTCKDGTIHYFTCDCKLDDAKYVGSLICASKGQK</sequence>
<comment type="caution">
    <text evidence="1">The sequence shown here is derived from an EMBL/GenBank/DDBJ whole genome shotgun (WGS) entry which is preliminary data.</text>
</comment>
<dbReference type="Proteomes" id="UP001255185">
    <property type="component" value="Unassembled WGS sequence"/>
</dbReference>
<reference evidence="1 2" key="1">
    <citation type="submission" date="2023-07" db="EMBL/GenBank/DDBJ databases">
        <title>Sorghum-associated microbial communities from plants grown in Nebraska, USA.</title>
        <authorList>
            <person name="Schachtman D."/>
        </authorList>
    </citation>
    <scope>NUCLEOTIDE SEQUENCE [LARGE SCALE GENOMIC DNA]</scope>
    <source>
        <strain evidence="1 2">3773</strain>
    </source>
</reference>
<gene>
    <name evidence="1" type="ORF">J2X31_000587</name>
</gene>
<name>A0ABU1TKT6_9FLAO</name>